<keyword evidence="1" id="KW-0732">Signal</keyword>
<dbReference type="AlphaFoldDB" id="A0A023EZ86"/>
<protein>
    <submittedName>
        <fullName evidence="2">Putative secreted protein</fullName>
    </submittedName>
</protein>
<sequence>MSRLYWRINSKRYSSLLLSLLLSHTLLGIRIAPNEERQLPLPAVFRQPLHLRRRYIPVPSEVTGCYHNGAV</sequence>
<feature type="signal peptide" evidence="1">
    <location>
        <begin position="1"/>
        <end position="28"/>
    </location>
</feature>
<name>A0A023EZ86_TRIIF</name>
<evidence type="ECO:0000313" key="2">
    <source>
        <dbReference type="EMBL" id="JAC14530.1"/>
    </source>
</evidence>
<proteinExistence type="evidence at transcript level"/>
<organism evidence="2">
    <name type="scientific">Triatoma infestans</name>
    <name type="common">Assassin bug</name>
    <dbReference type="NCBI Taxonomy" id="30076"/>
    <lineage>
        <taxon>Eukaryota</taxon>
        <taxon>Metazoa</taxon>
        <taxon>Ecdysozoa</taxon>
        <taxon>Arthropoda</taxon>
        <taxon>Hexapoda</taxon>
        <taxon>Insecta</taxon>
        <taxon>Pterygota</taxon>
        <taxon>Neoptera</taxon>
        <taxon>Paraneoptera</taxon>
        <taxon>Hemiptera</taxon>
        <taxon>Heteroptera</taxon>
        <taxon>Panheteroptera</taxon>
        <taxon>Cimicomorpha</taxon>
        <taxon>Reduviidae</taxon>
        <taxon>Triatominae</taxon>
        <taxon>Triatoma</taxon>
    </lineage>
</organism>
<accession>A0A023EZ86</accession>
<feature type="chain" id="PRO_5001514624" evidence="1">
    <location>
        <begin position="29"/>
        <end position="71"/>
    </location>
</feature>
<dbReference type="EMBL" id="GBBI01004182">
    <property type="protein sequence ID" value="JAC14530.1"/>
    <property type="molecule type" value="mRNA"/>
</dbReference>
<feature type="non-terminal residue" evidence="2">
    <location>
        <position position="71"/>
    </location>
</feature>
<evidence type="ECO:0000256" key="1">
    <source>
        <dbReference type="SAM" id="SignalP"/>
    </source>
</evidence>
<reference evidence="2" key="1">
    <citation type="journal article" date="2014" name="PLoS Negl. Trop. Dis.">
        <title>An updated insight into the Sialotranscriptome of Triatoma infestans: developmental stage and geographic variations.</title>
        <authorList>
            <person name="Schwarz A."/>
            <person name="Medrano-Mercado N."/>
            <person name="Schaub G.A."/>
            <person name="Struchiner C.J."/>
            <person name="Bargues M.D."/>
            <person name="Levy M.Z."/>
            <person name="Ribeiro J.M."/>
        </authorList>
    </citation>
    <scope>NUCLEOTIDE SEQUENCE</scope>
    <source>
        <strain evidence="2">Chile</strain>
        <tissue evidence="2">Salivary glands</tissue>
    </source>
</reference>